<keyword evidence="4" id="KW-1185">Reference proteome</keyword>
<gene>
    <name evidence="3" type="ORF">B0H65DRAFT_446703</name>
</gene>
<feature type="chain" id="PRO_5042048745" evidence="2">
    <location>
        <begin position="18"/>
        <end position="137"/>
    </location>
</feature>
<reference evidence="3" key="2">
    <citation type="submission" date="2023-06" db="EMBL/GenBank/DDBJ databases">
        <authorList>
            <consortium name="Lawrence Berkeley National Laboratory"/>
            <person name="Haridas S."/>
            <person name="Hensen N."/>
            <person name="Bonometti L."/>
            <person name="Westerberg I."/>
            <person name="Brannstrom I.O."/>
            <person name="Guillou S."/>
            <person name="Cros-Aarteil S."/>
            <person name="Calhoun S."/>
            <person name="Kuo A."/>
            <person name="Mondo S."/>
            <person name="Pangilinan J."/>
            <person name="Riley R."/>
            <person name="Labutti K."/>
            <person name="Andreopoulos B."/>
            <person name="Lipzen A."/>
            <person name="Chen C."/>
            <person name="Yanf M."/>
            <person name="Daum C."/>
            <person name="Ng V."/>
            <person name="Clum A."/>
            <person name="Steindorff A."/>
            <person name="Ohm R."/>
            <person name="Martin F."/>
            <person name="Silar P."/>
            <person name="Natvig D."/>
            <person name="Lalanne C."/>
            <person name="Gautier V."/>
            <person name="Ament-Velasquez S.L."/>
            <person name="Kruys A."/>
            <person name="Hutchinson M.I."/>
            <person name="Powell A.J."/>
            <person name="Barry K."/>
            <person name="Miller A.N."/>
            <person name="Grigoriev I.V."/>
            <person name="Debuchy R."/>
            <person name="Gladieux P."/>
            <person name="Thoren M.H."/>
            <person name="Johannesson H."/>
        </authorList>
    </citation>
    <scope>NUCLEOTIDE SEQUENCE</scope>
    <source>
        <strain evidence="3">CBS 560.94</strain>
    </source>
</reference>
<evidence type="ECO:0000256" key="1">
    <source>
        <dbReference type="SAM" id="MobiDB-lite"/>
    </source>
</evidence>
<dbReference type="GeneID" id="87862964"/>
<accession>A0AAE0J158</accession>
<dbReference type="RefSeq" id="XP_062677185.1">
    <property type="nucleotide sequence ID" value="XM_062825810.1"/>
</dbReference>
<feature type="compositionally biased region" description="Polar residues" evidence="1">
    <location>
        <begin position="39"/>
        <end position="55"/>
    </location>
</feature>
<proteinExistence type="predicted"/>
<feature type="compositionally biased region" description="Basic residues" evidence="1">
    <location>
        <begin position="107"/>
        <end position="119"/>
    </location>
</feature>
<evidence type="ECO:0000256" key="2">
    <source>
        <dbReference type="SAM" id="SignalP"/>
    </source>
</evidence>
<feature type="compositionally biased region" description="Acidic residues" evidence="1">
    <location>
        <begin position="85"/>
        <end position="101"/>
    </location>
</feature>
<feature type="compositionally biased region" description="Pro residues" evidence="1">
    <location>
        <begin position="64"/>
        <end position="78"/>
    </location>
</feature>
<feature type="compositionally biased region" description="Low complexity" evidence="1">
    <location>
        <begin position="121"/>
        <end position="130"/>
    </location>
</feature>
<name>A0AAE0J158_9PEZI</name>
<comment type="caution">
    <text evidence="3">The sequence shown here is derived from an EMBL/GenBank/DDBJ whole genome shotgun (WGS) entry which is preliminary data.</text>
</comment>
<keyword evidence="2" id="KW-0732">Signal</keyword>
<organism evidence="3 4">
    <name type="scientific">Neurospora tetraspora</name>
    <dbReference type="NCBI Taxonomy" id="94610"/>
    <lineage>
        <taxon>Eukaryota</taxon>
        <taxon>Fungi</taxon>
        <taxon>Dikarya</taxon>
        <taxon>Ascomycota</taxon>
        <taxon>Pezizomycotina</taxon>
        <taxon>Sordariomycetes</taxon>
        <taxon>Sordariomycetidae</taxon>
        <taxon>Sordariales</taxon>
        <taxon>Sordariaceae</taxon>
        <taxon>Neurospora</taxon>
    </lineage>
</organism>
<reference evidence="3" key="1">
    <citation type="journal article" date="2023" name="Mol. Phylogenet. Evol.">
        <title>Genome-scale phylogeny and comparative genomics of the fungal order Sordariales.</title>
        <authorList>
            <person name="Hensen N."/>
            <person name="Bonometti L."/>
            <person name="Westerberg I."/>
            <person name="Brannstrom I.O."/>
            <person name="Guillou S."/>
            <person name="Cros-Aarteil S."/>
            <person name="Calhoun S."/>
            <person name="Haridas S."/>
            <person name="Kuo A."/>
            <person name="Mondo S."/>
            <person name="Pangilinan J."/>
            <person name="Riley R."/>
            <person name="LaButti K."/>
            <person name="Andreopoulos B."/>
            <person name="Lipzen A."/>
            <person name="Chen C."/>
            <person name="Yan M."/>
            <person name="Daum C."/>
            <person name="Ng V."/>
            <person name="Clum A."/>
            <person name="Steindorff A."/>
            <person name="Ohm R.A."/>
            <person name="Martin F."/>
            <person name="Silar P."/>
            <person name="Natvig D.O."/>
            <person name="Lalanne C."/>
            <person name="Gautier V."/>
            <person name="Ament-Velasquez S.L."/>
            <person name="Kruys A."/>
            <person name="Hutchinson M.I."/>
            <person name="Powell A.J."/>
            <person name="Barry K."/>
            <person name="Miller A.N."/>
            <person name="Grigoriev I.V."/>
            <person name="Debuchy R."/>
            <person name="Gladieux P."/>
            <person name="Hiltunen Thoren M."/>
            <person name="Johannesson H."/>
        </authorList>
    </citation>
    <scope>NUCLEOTIDE SEQUENCE</scope>
    <source>
        <strain evidence="3">CBS 560.94</strain>
    </source>
</reference>
<dbReference type="AlphaFoldDB" id="A0AAE0J158"/>
<evidence type="ECO:0000313" key="3">
    <source>
        <dbReference type="EMBL" id="KAK3335019.1"/>
    </source>
</evidence>
<sequence length="137" mass="13979">MRLTHLVTLSLLGLSTASVINPQARSSSATVAISTLNHTTSESASSLQTSPNSPDLPSMARVEPSPPPSPPPPSPPPANNNAAIIDDDVNMTDFDDDEDQNENTQHHGGHGGHGGHGRAHSMSTSSHTGTSSGGDGS</sequence>
<dbReference type="Proteomes" id="UP001278500">
    <property type="component" value="Unassembled WGS sequence"/>
</dbReference>
<feature type="signal peptide" evidence="2">
    <location>
        <begin position="1"/>
        <end position="17"/>
    </location>
</feature>
<dbReference type="EMBL" id="JAUEPP010000009">
    <property type="protein sequence ID" value="KAK3335019.1"/>
    <property type="molecule type" value="Genomic_DNA"/>
</dbReference>
<feature type="region of interest" description="Disordered" evidence="1">
    <location>
        <begin position="39"/>
        <end position="137"/>
    </location>
</feature>
<evidence type="ECO:0000313" key="4">
    <source>
        <dbReference type="Proteomes" id="UP001278500"/>
    </source>
</evidence>
<protein>
    <submittedName>
        <fullName evidence="3">Uncharacterized protein</fullName>
    </submittedName>
</protein>